<evidence type="ECO:0000256" key="2">
    <source>
        <dbReference type="ARBA" id="ARBA00004123"/>
    </source>
</evidence>
<comment type="similarity">
    <text evidence="3 15">Belongs to the NSE1 family.</text>
</comment>
<dbReference type="GO" id="GO:0061630">
    <property type="term" value="F:ubiquitin protein ligase activity"/>
    <property type="evidence" value="ECO:0007669"/>
    <property type="project" value="UniProtKB-EC"/>
</dbReference>
<evidence type="ECO:0000313" key="19">
    <source>
        <dbReference type="Proteomes" id="UP000053831"/>
    </source>
</evidence>
<evidence type="ECO:0000256" key="1">
    <source>
        <dbReference type="ARBA" id="ARBA00000900"/>
    </source>
</evidence>
<dbReference type="PANTHER" id="PTHR20973:SF0">
    <property type="entry name" value="NON-STRUCTURAL MAINTENANCE OF CHROMOSOMES ELEMENT 1 HOMOLOG"/>
    <property type="match status" value="1"/>
</dbReference>
<keyword evidence="10 15" id="KW-0833">Ubl conjugation pathway</keyword>
<dbReference type="InterPro" id="IPR013083">
    <property type="entry name" value="Znf_RING/FYVE/PHD"/>
</dbReference>
<reference evidence="18 19" key="1">
    <citation type="submission" date="2015-07" db="EMBL/GenBank/DDBJ databases">
        <title>The genome of the fungus Escovopsis weberi, a specialized disease agent of ant agriculture.</title>
        <authorList>
            <person name="de Man T.J."/>
            <person name="Stajich J.E."/>
            <person name="Kubicek C.P."/>
            <person name="Chenthamara K."/>
            <person name="Atanasova L."/>
            <person name="Druzhinina I.S."/>
            <person name="Birnbaum S."/>
            <person name="Barribeau S.M."/>
            <person name="Teiling C."/>
            <person name="Suen G."/>
            <person name="Currie C."/>
            <person name="Gerardo N.M."/>
        </authorList>
    </citation>
    <scope>NUCLEOTIDE SEQUENCE [LARGE SCALE GENOMIC DNA]</scope>
</reference>
<dbReference type="InterPro" id="IPR014857">
    <property type="entry name" value="Nse1_RING_C4HC3-type"/>
</dbReference>
<dbReference type="EMBL" id="LGSR01000008">
    <property type="protein sequence ID" value="KOS21545.1"/>
    <property type="molecule type" value="Genomic_DNA"/>
</dbReference>
<evidence type="ECO:0000256" key="15">
    <source>
        <dbReference type="RuleBase" id="RU368018"/>
    </source>
</evidence>
<evidence type="ECO:0000256" key="5">
    <source>
        <dbReference type="ARBA" id="ARBA00019422"/>
    </source>
</evidence>
<dbReference type="AlphaFoldDB" id="A0A0N0RTX8"/>
<evidence type="ECO:0000256" key="10">
    <source>
        <dbReference type="ARBA" id="ARBA00022786"/>
    </source>
</evidence>
<keyword evidence="7 15" id="KW-0479">Metal-binding</keyword>
<evidence type="ECO:0000256" key="11">
    <source>
        <dbReference type="ARBA" id="ARBA00022833"/>
    </source>
</evidence>
<feature type="domain" description="Non-structural maintenance of chromosomes element 1 RING C4HC3-type" evidence="17">
    <location>
        <begin position="232"/>
        <end position="274"/>
    </location>
</feature>
<dbReference type="Gene3D" id="3.90.1150.220">
    <property type="match status" value="1"/>
</dbReference>
<comment type="caution">
    <text evidence="18">The sequence shown here is derived from an EMBL/GenBank/DDBJ whole genome shotgun (WGS) entry which is preliminary data.</text>
</comment>
<dbReference type="Gene3D" id="3.30.40.10">
    <property type="entry name" value="Zinc/RING finger domain, C3HC4 (zinc finger)"/>
    <property type="match status" value="1"/>
</dbReference>
<dbReference type="GO" id="GO:0030915">
    <property type="term" value="C:Smc5-Smc6 complex"/>
    <property type="evidence" value="ECO:0007669"/>
    <property type="project" value="UniProtKB-UniRule"/>
</dbReference>
<keyword evidence="14 15" id="KW-0539">Nucleus</keyword>
<sequence length="338" mass="37973">MDRLFQDGYGHGNRAFLQALLARGTITFKDSRPLIAAIMNADRPNDDDLARPDHVTEDMFLDYIHKASQAASLFDYEIRSGVHQITKQRIYALINTASDPQTQLATTYSPEELSFINRVLDAMFDKFNTPRMESMCITGLQATRLSKPCESQAAGGDQSLLQQEAAAADKGLKHSEVELVMSNLLAGGWFEKSKDNFYSLTPRALLELRPWLIDSYNDPDAEPGDWQRIKFCEACKDIVTYGLRCSEPDCNARLHDICQDAYWKTRREKKCPKCSRDWTEKLYVGERSITMTAAYQKGQKKSGARRRTLADEIALSQGVEDNGEHQGHGAGGAEEDEG</sequence>
<dbReference type="Pfam" id="PF08746">
    <property type="entry name" value="zf-RING-like"/>
    <property type="match status" value="1"/>
</dbReference>
<evidence type="ECO:0000259" key="17">
    <source>
        <dbReference type="Pfam" id="PF08746"/>
    </source>
</evidence>
<dbReference type="CDD" id="cd16493">
    <property type="entry name" value="RING-CH-C4HC3_NSE1"/>
    <property type="match status" value="1"/>
</dbReference>
<dbReference type="GO" id="GO:0008270">
    <property type="term" value="F:zinc ion binding"/>
    <property type="evidence" value="ECO:0007669"/>
    <property type="project" value="UniProtKB-KW"/>
</dbReference>
<feature type="region of interest" description="Disordered" evidence="16">
    <location>
        <begin position="295"/>
        <end position="338"/>
    </location>
</feature>
<organism evidence="18 19">
    <name type="scientific">Escovopsis weberi</name>
    <dbReference type="NCBI Taxonomy" id="150374"/>
    <lineage>
        <taxon>Eukaryota</taxon>
        <taxon>Fungi</taxon>
        <taxon>Dikarya</taxon>
        <taxon>Ascomycota</taxon>
        <taxon>Pezizomycotina</taxon>
        <taxon>Sordariomycetes</taxon>
        <taxon>Hypocreomycetidae</taxon>
        <taxon>Hypocreales</taxon>
        <taxon>Hypocreaceae</taxon>
        <taxon>Escovopsis</taxon>
    </lineage>
</organism>
<dbReference type="Pfam" id="PF07574">
    <property type="entry name" value="SMC_Nse1"/>
    <property type="match status" value="1"/>
</dbReference>
<evidence type="ECO:0000256" key="3">
    <source>
        <dbReference type="ARBA" id="ARBA00010258"/>
    </source>
</evidence>
<comment type="catalytic activity">
    <reaction evidence="1 15">
        <text>S-ubiquitinyl-[E2 ubiquitin-conjugating enzyme]-L-cysteine + [acceptor protein]-L-lysine = [E2 ubiquitin-conjugating enzyme]-L-cysteine + N(6)-ubiquitinyl-[acceptor protein]-L-lysine.</text>
        <dbReference type="EC" id="2.3.2.27"/>
    </reaction>
</comment>
<keyword evidence="8 15" id="KW-0227">DNA damage</keyword>
<keyword evidence="19" id="KW-1185">Reference proteome</keyword>
<dbReference type="OrthoDB" id="185455at2759"/>
<comment type="subcellular location">
    <subcellularLocation>
        <location evidence="2 15">Nucleus</location>
    </subcellularLocation>
</comment>
<proteinExistence type="inferred from homology"/>
<evidence type="ECO:0000256" key="13">
    <source>
        <dbReference type="ARBA" id="ARBA00023204"/>
    </source>
</evidence>
<dbReference type="InterPro" id="IPR011513">
    <property type="entry name" value="Nse1"/>
</dbReference>
<accession>A0A0N0RTX8</accession>
<dbReference type="STRING" id="150374.A0A0N0RTX8"/>
<dbReference type="GO" id="GO:0005634">
    <property type="term" value="C:nucleus"/>
    <property type="evidence" value="ECO:0007669"/>
    <property type="project" value="UniProtKB-SubCell"/>
</dbReference>
<evidence type="ECO:0000256" key="9">
    <source>
        <dbReference type="ARBA" id="ARBA00022771"/>
    </source>
</evidence>
<keyword evidence="12 15" id="KW-0233">DNA recombination</keyword>
<dbReference type="InterPro" id="IPR036388">
    <property type="entry name" value="WH-like_DNA-bd_sf"/>
</dbReference>
<dbReference type="Proteomes" id="UP000053831">
    <property type="component" value="Unassembled WGS sequence"/>
</dbReference>
<gene>
    <name evidence="18" type="ORF">ESCO_005163</name>
</gene>
<protein>
    <recommendedName>
        <fullName evidence="5 15">Non-structural maintenance of chromosomes element 1 homolog</fullName>
        <ecNumber evidence="4 15">2.3.2.27</ecNumber>
    </recommendedName>
</protein>
<evidence type="ECO:0000313" key="18">
    <source>
        <dbReference type="EMBL" id="KOS21545.1"/>
    </source>
</evidence>
<evidence type="ECO:0000256" key="4">
    <source>
        <dbReference type="ARBA" id="ARBA00012483"/>
    </source>
</evidence>
<evidence type="ECO:0000256" key="16">
    <source>
        <dbReference type="SAM" id="MobiDB-lite"/>
    </source>
</evidence>
<evidence type="ECO:0000256" key="12">
    <source>
        <dbReference type="ARBA" id="ARBA00023172"/>
    </source>
</evidence>
<evidence type="ECO:0000256" key="8">
    <source>
        <dbReference type="ARBA" id="ARBA00022763"/>
    </source>
</evidence>
<evidence type="ECO:0000256" key="14">
    <source>
        <dbReference type="ARBA" id="ARBA00023242"/>
    </source>
</evidence>
<name>A0A0N0RTX8_ESCWE</name>
<dbReference type="PANTHER" id="PTHR20973">
    <property type="entry name" value="NON-SMC ELEMENT 1-RELATED"/>
    <property type="match status" value="1"/>
</dbReference>
<dbReference type="GO" id="GO:0000724">
    <property type="term" value="P:double-strand break repair via homologous recombination"/>
    <property type="evidence" value="ECO:0007669"/>
    <property type="project" value="TreeGrafter"/>
</dbReference>
<keyword evidence="11 15" id="KW-0862">Zinc</keyword>
<evidence type="ECO:0000256" key="6">
    <source>
        <dbReference type="ARBA" id="ARBA00022679"/>
    </source>
</evidence>
<comment type="subunit">
    <text evidence="15">Component of the Smc5-Smc6 complex.</text>
</comment>
<dbReference type="EC" id="2.3.2.27" evidence="4 15"/>
<keyword evidence="9 15" id="KW-0863">Zinc-finger</keyword>
<keyword evidence="6 15" id="KW-0808">Transferase</keyword>
<comment type="function">
    <text evidence="15">Acts in a DNA repair pathway for removal of UV-induced DNA damage that is distinct from classical nucleotide excision repair and in repair of ionizing radiation damage. Functions in homologous recombination repair of DNA double strand breaks and in recovery of stalled replication forks.</text>
</comment>
<keyword evidence="13 15" id="KW-0234">DNA repair</keyword>
<evidence type="ECO:0000256" key="7">
    <source>
        <dbReference type="ARBA" id="ARBA00022723"/>
    </source>
</evidence>
<dbReference type="Gene3D" id="1.10.10.10">
    <property type="entry name" value="Winged helix-like DNA-binding domain superfamily/Winged helix DNA-binding domain"/>
    <property type="match status" value="1"/>
</dbReference>
<feature type="compositionally biased region" description="Basic residues" evidence="16">
    <location>
        <begin position="298"/>
        <end position="307"/>
    </location>
</feature>